<dbReference type="SUPFAM" id="SSF52317">
    <property type="entry name" value="Class I glutamine amidotransferase-like"/>
    <property type="match status" value="1"/>
</dbReference>
<comment type="similarity">
    <text evidence="2 11">Belongs to the CTP synthase family.</text>
</comment>
<feature type="active site" description="Nucleophile; for glutamine hydrolysis" evidence="11">
    <location>
        <position position="382"/>
    </location>
</feature>
<keyword evidence="9 11" id="KW-0665">Pyrimidine biosynthesis</keyword>
<sequence>MKTKHLFVTGGVASSLGKGLTASSLGRLLKMRGLRVKMQKLDPYLNVDPGTMNPFQHGEVFVTDDGTETDLDVGHYERFLDIRLSGEANVTTGQIYSTVIAKERRGEYLGDTVQVIPHITNEIKARILAMAGPDVDVVITEVGGTVGDIESQPFLEAIRQIRHEIGRDRCFFIHVSLLPYIGPSGELKTKPTQHSVAALRSIGIQPDVIVARSDRPISDGLKRKISLMCDVDEEAVVSTPDAPSIYDIPKVLHGEGLDAYLVRKLQLPFHDVDWSAWDDLLRRVHRPARSITIALVGKYVDLPDAYLSPAEALKAGGFGNDAKVTIRWVTSDDCENPDDAAGQLDGVDGILIPGGFGVRGIEGKIGAIRYAREHKIPILGLCLGLQCMVIEVARDLAGIAAANSAEFDPQTPDPVIATMADQQDVVAGDRDMGGTMRLGLYPAKLTPGSIVSELYGGAATVDERHRHRYEVNNAYRERLEEAGLVFSGLSPDSRLVEFIELPRDVHPFFVATQAHPEFLSRPTRPHPLFSGLIAAALARSRAGESGARAVASAS</sequence>
<feature type="binding site" evidence="11">
    <location>
        <position position="14"/>
    </location>
    <ligand>
        <name>CTP</name>
        <dbReference type="ChEBI" id="CHEBI:37563"/>
        <note>allosteric inhibitor</note>
    </ligand>
</feature>
<gene>
    <name evidence="11" type="primary">pyrG</name>
    <name evidence="14" type="ORF">EAS64_22745</name>
</gene>
<dbReference type="GO" id="GO:0097268">
    <property type="term" value="C:cytoophidium"/>
    <property type="evidence" value="ECO:0007669"/>
    <property type="project" value="UniProtKB-ARBA"/>
</dbReference>
<keyword evidence="5 11" id="KW-0547">Nucleotide-binding</keyword>
<evidence type="ECO:0000256" key="4">
    <source>
        <dbReference type="ARBA" id="ARBA00022723"/>
    </source>
</evidence>
<keyword evidence="15" id="KW-1185">Reference proteome</keyword>
<dbReference type="FunFam" id="3.40.50.880:FF:000002">
    <property type="entry name" value="CTP synthase"/>
    <property type="match status" value="1"/>
</dbReference>
<dbReference type="EC" id="6.3.4.2" evidence="11"/>
<feature type="binding site" evidence="11">
    <location>
        <position position="355"/>
    </location>
    <ligand>
        <name>L-glutamine</name>
        <dbReference type="ChEBI" id="CHEBI:58359"/>
    </ligand>
</feature>
<comment type="function">
    <text evidence="11">Catalyzes the ATP-dependent amination of UTP to CTP with either L-glutamine or ammonia as the source of nitrogen. Regulates intracellular CTP levels through interactions with the four ribonucleotide triphosphates.</text>
</comment>
<keyword evidence="7 11" id="KW-0460">Magnesium</keyword>
<evidence type="ECO:0000313" key="15">
    <source>
        <dbReference type="Proteomes" id="UP000460272"/>
    </source>
</evidence>
<evidence type="ECO:0000256" key="3">
    <source>
        <dbReference type="ARBA" id="ARBA00022598"/>
    </source>
</evidence>
<feature type="binding site" evidence="11">
    <location>
        <position position="224"/>
    </location>
    <ligand>
        <name>CTP</name>
        <dbReference type="ChEBI" id="CHEBI:37563"/>
        <note>allosteric inhibitor</note>
    </ligand>
</feature>
<organism evidence="14 15">
    <name type="scientific">Trebonia kvetii</name>
    <dbReference type="NCBI Taxonomy" id="2480626"/>
    <lineage>
        <taxon>Bacteria</taxon>
        <taxon>Bacillati</taxon>
        <taxon>Actinomycetota</taxon>
        <taxon>Actinomycetes</taxon>
        <taxon>Streptosporangiales</taxon>
        <taxon>Treboniaceae</taxon>
        <taxon>Trebonia</taxon>
    </lineage>
</organism>
<feature type="binding site" evidence="11">
    <location>
        <begin position="15"/>
        <end position="20"/>
    </location>
    <ligand>
        <name>ATP</name>
        <dbReference type="ChEBI" id="CHEBI:30616"/>
    </ligand>
</feature>
<keyword evidence="3 11" id="KW-0436">Ligase</keyword>
<comment type="caution">
    <text evidence="14">The sequence shown here is derived from an EMBL/GenBank/DDBJ whole genome shotgun (WGS) entry which is preliminary data.</text>
</comment>
<evidence type="ECO:0000256" key="8">
    <source>
        <dbReference type="ARBA" id="ARBA00022962"/>
    </source>
</evidence>
<feature type="binding site" evidence="11">
    <location>
        <position position="468"/>
    </location>
    <ligand>
        <name>L-glutamine</name>
        <dbReference type="ChEBI" id="CHEBI:58359"/>
    </ligand>
</feature>
<feature type="binding site" evidence="11">
    <location>
        <position position="406"/>
    </location>
    <ligand>
        <name>L-glutamine</name>
        <dbReference type="ChEBI" id="CHEBI:58359"/>
    </ligand>
</feature>
<proteinExistence type="inferred from homology"/>
<evidence type="ECO:0000256" key="2">
    <source>
        <dbReference type="ARBA" id="ARBA00007533"/>
    </source>
</evidence>
<evidence type="ECO:0000259" key="13">
    <source>
        <dbReference type="Pfam" id="PF06418"/>
    </source>
</evidence>
<feature type="binding site" evidence="11">
    <location>
        <position position="72"/>
    </location>
    <ligand>
        <name>Mg(2+)</name>
        <dbReference type="ChEBI" id="CHEBI:18420"/>
    </ligand>
</feature>
<evidence type="ECO:0000256" key="7">
    <source>
        <dbReference type="ARBA" id="ARBA00022842"/>
    </source>
</evidence>
<comment type="catalytic activity">
    <reaction evidence="11">
        <text>L-glutamine + H2O = L-glutamate + NH4(+)</text>
        <dbReference type="Rhea" id="RHEA:15889"/>
        <dbReference type="ChEBI" id="CHEBI:15377"/>
        <dbReference type="ChEBI" id="CHEBI:28938"/>
        <dbReference type="ChEBI" id="CHEBI:29985"/>
        <dbReference type="ChEBI" id="CHEBI:58359"/>
    </reaction>
</comment>
<dbReference type="Pfam" id="PF06418">
    <property type="entry name" value="CTP_synth_N"/>
    <property type="match status" value="1"/>
</dbReference>
<dbReference type="InterPro" id="IPR017456">
    <property type="entry name" value="CTP_synthase_N"/>
</dbReference>
<feature type="binding site" evidence="11">
    <location>
        <begin position="188"/>
        <end position="193"/>
    </location>
    <ligand>
        <name>CTP</name>
        <dbReference type="ChEBI" id="CHEBI:37563"/>
        <note>allosteric inhibitor</note>
    </ligand>
</feature>
<evidence type="ECO:0000256" key="9">
    <source>
        <dbReference type="ARBA" id="ARBA00022975"/>
    </source>
</evidence>
<comment type="caution">
    <text evidence="11">Lacks conserved residue(s) required for the propagation of feature annotation.</text>
</comment>
<protein>
    <recommendedName>
        <fullName evidence="11">CTP synthase</fullName>
        <ecNumber evidence="11">6.3.4.2</ecNumber>
    </recommendedName>
    <alternativeName>
        <fullName evidence="11">Cytidine 5'-triphosphate synthase</fullName>
    </alternativeName>
    <alternativeName>
        <fullName evidence="11">Cytidine triphosphate synthetase</fullName>
        <shortName evidence="11">CTP synthetase</shortName>
        <shortName evidence="11">CTPS</shortName>
    </alternativeName>
    <alternativeName>
        <fullName evidence="11">UTP--ammonia ligase</fullName>
    </alternativeName>
</protein>
<dbReference type="InterPro" id="IPR033828">
    <property type="entry name" value="GATase1_CTP_Synthase"/>
</dbReference>
<evidence type="ECO:0000256" key="1">
    <source>
        <dbReference type="ARBA" id="ARBA00005171"/>
    </source>
</evidence>
<dbReference type="PANTHER" id="PTHR11550:SF0">
    <property type="entry name" value="CTP SYNTHASE-RELATED"/>
    <property type="match status" value="1"/>
</dbReference>
<dbReference type="NCBIfam" id="NF003792">
    <property type="entry name" value="PRK05380.1"/>
    <property type="match status" value="1"/>
</dbReference>
<dbReference type="GO" id="GO:0005829">
    <property type="term" value="C:cytosol"/>
    <property type="evidence" value="ECO:0007669"/>
    <property type="project" value="TreeGrafter"/>
</dbReference>
<keyword evidence="8 11" id="KW-0315">Glutamine amidotransferase</keyword>
<comment type="catalytic activity">
    <reaction evidence="10 11">
        <text>UTP + L-glutamine + ATP + H2O = CTP + L-glutamate + ADP + phosphate + 2 H(+)</text>
        <dbReference type="Rhea" id="RHEA:26426"/>
        <dbReference type="ChEBI" id="CHEBI:15377"/>
        <dbReference type="ChEBI" id="CHEBI:15378"/>
        <dbReference type="ChEBI" id="CHEBI:29985"/>
        <dbReference type="ChEBI" id="CHEBI:30616"/>
        <dbReference type="ChEBI" id="CHEBI:37563"/>
        <dbReference type="ChEBI" id="CHEBI:43474"/>
        <dbReference type="ChEBI" id="CHEBI:46398"/>
        <dbReference type="ChEBI" id="CHEBI:58359"/>
        <dbReference type="ChEBI" id="CHEBI:456216"/>
        <dbReference type="EC" id="6.3.4.2"/>
    </reaction>
</comment>
<keyword evidence="6 11" id="KW-0067">ATP-binding</keyword>
<dbReference type="GO" id="GO:0042802">
    <property type="term" value="F:identical protein binding"/>
    <property type="evidence" value="ECO:0007669"/>
    <property type="project" value="TreeGrafter"/>
</dbReference>
<dbReference type="GO" id="GO:0005524">
    <property type="term" value="F:ATP binding"/>
    <property type="evidence" value="ECO:0007669"/>
    <property type="project" value="UniProtKB-KW"/>
</dbReference>
<feature type="binding site" evidence="11">
    <location>
        <position position="242"/>
    </location>
    <ligand>
        <name>ATP</name>
        <dbReference type="ChEBI" id="CHEBI:30616"/>
    </ligand>
</feature>
<dbReference type="Gene3D" id="3.40.50.880">
    <property type="match status" value="1"/>
</dbReference>
<comment type="activity regulation">
    <text evidence="11">Allosterically activated by GTP, when glutamine is the substrate; GTP has no effect on the reaction when ammonia is the substrate. The allosteric effector GTP functions by stabilizing the protein conformation that binds the tetrahedral intermediate(s) formed during glutamine hydrolysis. Inhibited by the product CTP, via allosteric rather than competitive inhibition.</text>
</comment>
<comment type="pathway">
    <text evidence="1 11">Pyrimidine metabolism; CTP biosynthesis via de novo pathway; CTP from UDP: step 2/2.</text>
</comment>
<accession>A0A6P2BXQ2</accession>
<dbReference type="CDD" id="cd03113">
    <property type="entry name" value="CTPS_N"/>
    <property type="match status" value="1"/>
</dbReference>
<dbReference type="AlphaFoldDB" id="A0A6P2BXQ2"/>
<dbReference type="FunFam" id="3.40.50.300:FF:000009">
    <property type="entry name" value="CTP synthase"/>
    <property type="match status" value="1"/>
</dbReference>
<comment type="subunit">
    <text evidence="11">Homotetramer.</text>
</comment>
<dbReference type="Pfam" id="PF00117">
    <property type="entry name" value="GATase"/>
    <property type="match status" value="1"/>
</dbReference>
<dbReference type="UniPathway" id="UPA00159">
    <property type="reaction ID" value="UER00277"/>
</dbReference>
<dbReference type="InterPro" id="IPR017926">
    <property type="entry name" value="GATASE"/>
</dbReference>
<dbReference type="PANTHER" id="PTHR11550">
    <property type="entry name" value="CTP SYNTHASE"/>
    <property type="match status" value="1"/>
</dbReference>
<dbReference type="CDD" id="cd01746">
    <property type="entry name" value="GATase1_CTP_Synthase"/>
    <property type="match status" value="1"/>
</dbReference>
<feature type="binding site" evidence="11">
    <location>
        <begin position="188"/>
        <end position="193"/>
    </location>
    <ligand>
        <name>UTP</name>
        <dbReference type="ChEBI" id="CHEBI:46398"/>
    </ligand>
</feature>
<feature type="binding site" evidence="11">
    <location>
        <begin position="383"/>
        <end position="386"/>
    </location>
    <ligand>
        <name>L-glutamine</name>
        <dbReference type="ChEBI" id="CHEBI:58359"/>
    </ligand>
</feature>
<evidence type="ECO:0000256" key="10">
    <source>
        <dbReference type="ARBA" id="ARBA00047781"/>
    </source>
</evidence>
<feature type="binding site" evidence="11">
    <location>
        <position position="141"/>
    </location>
    <ligand>
        <name>Mg(2+)</name>
        <dbReference type="ChEBI" id="CHEBI:18420"/>
    </ligand>
</feature>
<comment type="miscellaneous">
    <text evidence="11">CTPSs have evolved a hybrid strategy for distinguishing between UTP and CTP. The overlapping regions of the product feedback inhibitory and substrate sites recognize a common feature in both compounds, the triphosphate moiety. To differentiate isosteric substrate and product pyrimidine rings, an additional pocket far from the expected kinase/ligase catalytic site, specifically recognizes the cytosine and ribose portions of the product inhibitor.</text>
</comment>
<dbReference type="HAMAP" id="MF_01227">
    <property type="entry name" value="PyrG"/>
    <property type="match status" value="1"/>
</dbReference>
<evidence type="ECO:0000256" key="6">
    <source>
        <dbReference type="ARBA" id="ARBA00022840"/>
    </source>
</evidence>
<evidence type="ECO:0000256" key="5">
    <source>
        <dbReference type="ARBA" id="ARBA00022741"/>
    </source>
</evidence>
<feature type="domain" description="CTP synthase N-terminal" evidence="13">
    <location>
        <begin position="4"/>
        <end position="267"/>
    </location>
</feature>
<comment type="catalytic activity">
    <reaction evidence="11">
        <text>UTP + NH4(+) + ATP = CTP + ADP + phosphate + 2 H(+)</text>
        <dbReference type="Rhea" id="RHEA:16597"/>
        <dbReference type="ChEBI" id="CHEBI:15378"/>
        <dbReference type="ChEBI" id="CHEBI:28938"/>
        <dbReference type="ChEBI" id="CHEBI:30616"/>
        <dbReference type="ChEBI" id="CHEBI:37563"/>
        <dbReference type="ChEBI" id="CHEBI:43474"/>
        <dbReference type="ChEBI" id="CHEBI:46398"/>
        <dbReference type="ChEBI" id="CHEBI:456216"/>
    </reaction>
</comment>
<feature type="binding site" evidence="11">
    <location>
        <position position="224"/>
    </location>
    <ligand>
        <name>UTP</name>
        <dbReference type="ChEBI" id="CHEBI:46398"/>
    </ligand>
</feature>
<evidence type="ECO:0000313" key="14">
    <source>
        <dbReference type="EMBL" id="TVZ03680.1"/>
    </source>
</evidence>
<dbReference type="Gene3D" id="3.40.50.300">
    <property type="entry name" value="P-loop containing nucleotide triphosphate hydrolases"/>
    <property type="match status" value="1"/>
</dbReference>
<dbReference type="GO" id="GO:0019856">
    <property type="term" value="P:pyrimidine nucleobase biosynthetic process"/>
    <property type="evidence" value="ECO:0007669"/>
    <property type="project" value="TreeGrafter"/>
</dbReference>
<feature type="binding site" evidence="11">
    <location>
        <begin position="148"/>
        <end position="150"/>
    </location>
    <ligand>
        <name>CTP</name>
        <dbReference type="ChEBI" id="CHEBI:37563"/>
        <note>allosteric inhibitor</note>
    </ligand>
</feature>
<dbReference type="GO" id="GO:0003883">
    <property type="term" value="F:CTP synthase activity"/>
    <property type="evidence" value="ECO:0007669"/>
    <property type="project" value="UniProtKB-UniRule"/>
</dbReference>
<dbReference type="OrthoDB" id="9801107at2"/>
<dbReference type="NCBIfam" id="TIGR00337">
    <property type="entry name" value="PyrG"/>
    <property type="match status" value="1"/>
</dbReference>
<reference evidence="14 15" key="1">
    <citation type="submission" date="2018-11" db="EMBL/GenBank/DDBJ databases">
        <title>Trebonia kvetii gen.nov., sp.nov., a novel acidophilic actinobacterium, and proposal of the new actinobacterial family Treboniaceae fam. nov.</title>
        <authorList>
            <person name="Rapoport D."/>
            <person name="Sagova-Mareckova M."/>
            <person name="Sedlacek I."/>
            <person name="Provaznik J."/>
            <person name="Kralova S."/>
            <person name="Pavlinic D."/>
            <person name="Benes V."/>
            <person name="Kopecky J."/>
        </authorList>
    </citation>
    <scope>NUCLEOTIDE SEQUENCE [LARGE SCALE GENOMIC DNA]</scope>
    <source>
        <strain evidence="14 15">15Tr583</strain>
    </source>
</reference>
<feature type="binding site" evidence="11">
    <location>
        <position position="72"/>
    </location>
    <ligand>
        <name>ATP</name>
        <dbReference type="ChEBI" id="CHEBI:30616"/>
    </ligand>
</feature>
<feature type="domain" description="Glutamine amidotransferase" evidence="12">
    <location>
        <begin position="302"/>
        <end position="534"/>
    </location>
</feature>
<dbReference type="GO" id="GO:0044210">
    <property type="term" value="P:'de novo' CTP biosynthetic process"/>
    <property type="evidence" value="ECO:0007669"/>
    <property type="project" value="UniProtKB-UniRule"/>
</dbReference>
<feature type="active site" evidence="11">
    <location>
        <position position="515"/>
    </location>
</feature>
<name>A0A6P2BXQ2_9ACTN</name>
<dbReference type="InterPro" id="IPR027417">
    <property type="entry name" value="P-loop_NTPase"/>
</dbReference>
<dbReference type="PROSITE" id="PS51273">
    <property type="entry name" value="GATASE_TYPE_1"/>
    <property type="match status" value="1"/>
</dbReference>
<evidence type="ECO:0000259" key="12">
    <source>
        <dbReference type="Pfam" id="PF00117"/>
    </source>
</evidence>
<dbReference type="EMBL" id="RPFW01000004">
    <property type="protein sequence ID" value="TVZ03680.1"/>
    <property type="molecule type" value="Genomic_DNA"/>
</dbReference>
<feature type="region of interest" description="Amidoligase domain" evidence="11">
    <location>
        <begin position="1"/>
        <end position="267"/>
    </location>
</feature>
<dbReference type="SUPFAM" id="SSF52540">
    <property type="entry name" value="P-loop containing nucleoside triphosphate hydrolases"/>
    <property type="match status" value="1"/>
</dbReference>
<dbReference type="GO" id="GO:0046872">
    <property type="term" value="F:metal ion binding"/>
    <property type="evidence" value="ECO:0007669"/>
    <property type="project" value="UniProtKB-KW"/>
</dbReference>
<dbReference type="InterPro" id="IPR004468">
    <property type="entry name" value="CTP_synthase"/>
</dbReference>
<feature type="active site" evidence="11">
    <location>
        <position position="517"/>
    </location>
</feature>
<evidence type="ECO:0000256" key="11">
    <source>
        <dbReference type="HAMAP-Rule" id="MF_01227"/>
    </source>
</evidence>
<dbReference type="Proteomes" id="UP000460272">
    <property type="component" value="Unassembled WGS sequence"/>
</dbReference>
<dbReference type="InterPro" id="IPR029062">
    <property type="entry name" value="Class_I_gatase-like"/>
</dbReference>
<keyword evidence="4 11" id="KW-0479">Metal-binding</keyword>
<feature type="binding site" evidence="11">
    <location>
        <position position="14"/>
    </location>
    <ligand>
        <name>UTP</name>
        <dbReference type="ChEBI" id="CHEBI:46398"/>
    </ligand>
</feature>